<dbReference type="InterPro" id="IPR027417">
    <property type="entry name" value="P-loop_NTPase"/>
</dbReference>
<feature type="domain" description="vWA-MoxR associated protein N-terminal HTH" evidence="1">
    <location>
        <begin position="6"/>
        <end position="79"/>
    </location>
</feature>
<accession>A0A926ZGD3</accession>
<dbReference type="Gene3D" id="3.40.50.300">
    <property type="entry name" value="P-loop containing nucleotide triphosphate hydrolases"/>
    <property type="match status" value="1"/>
</dbReference>
<dbReference type="Pfam" id="PF14516">
    <property type="entry name" value="AAA_35"/>
    <property type="match status" value="1"/>
</dbReference>
<gene>
    <name evidence="2" type="ORF">H6G03_13340</name>
</gene>
<evidence type="ECO:0000313" key="2">
    <source>
        <dbReference type="EMBL" id="MBD2182078.1"/>
    </source>
</evidence>
<evidence type="ECO:0000313" key="3">
    <source>
        <dbReference type="Proteomes" id="UP000641646"/>
    </source>
</evidence>
<evidence type="ECO:0000259" key="1">
    <source>
        <dbReference type="Pfam" id="PF26355"/>
    </source>
</evidence>
<dbReference type="AlphaFoldDB" id="A0A926ZGD3"/>
<dbReference type="SUPFAM" id="SSF52540">
    <property type="entry name" value="P-loop containing nucleoside triphosphate hydrolases"/>
    <property type="match status" value="1"/>
</dbReference>
<dbReference type="Pfam" id="PF26355">
    <property type="entry name" value="HTH_VMAP-M9"/>
    <property type="match status" value="1"/>
</dbReference>
<organism evidence="2 3">
    <name type="scientific">Aerosakkonema funiforme FACHB-1375</name>
    <dbReference type="NCBI Taxonomy" id="2949571"/>
    <lineage>
        <taxon>Bacteria</taxon>
        <taxon>Bacillati</taxon>
        <taxon>Cyanobacteriota</taxon>
        <taxon>Cyanophyceae</taxon>
        <taxon>Oscillatoriophycideae</taxon>
        <taxon>Aerosakkonematales</taxon>
        <taxon>Aerosakkonemataceae</taxon>
        <taxon>Aerosakkonema</taxon>
    </lineage>
</organism>
<keyword evidence="3" id="KW-1185">Reference proteome</keyword>
<dbReference type="RefSeq" id="WP_190464889.1">
    <property type="nucleotide sequence ID" value="NZ_JACJPW010000030.1"/>
</dbReference>
<dbReference type="InterPro" id="IPR058651">
    <property type="entry name" value="HTH_VMAP-M9"/>
</dbReference>
<dbReference type="EMBL" id="JACJPW010000030">
    <property type="protein sequence ID" value="MBD2182078.1"/>
    <property type="molecule type" value="Genomic_DNA"/>
</dbReference>
<reference evidence="2" key="1">
    <citation type="journal article" date="2015" name="ISME J.">
        <title>Draft Genome Sequence of Streptomyces incarnatus NRRL8089, which Produces the Nucleoside Antibiotic Sinefungin.</title>
        <authorList>
            <person name="Oshima K."/>
            <person name="Hattori M."/>
            <person name="Shimizu H."/>
            <person name="Fukuda K."/>
            <person name="Nemoto M."/>
            <person name="Inagaki K."/>
            <person name="Tamura T."/>
        </authorList>
    </citation>
    <scope>NUCLEOTIDE SEQUENCE</scope>
    <source>
        <strain evidence="2">FACHB-1375</strain>
    </source>
</reference>
<name>A0A926ZGD3_9CYAN</name>
<dbReference type="Proteomes" id="UP000641646">
    <property type="component" value="Unassembled WGS sequence"/>
</dbReference>
<comment type="caution">
    <text evidence="2">The sequence shown here is derived from an EMBL/GenBank/DDBJ whole genome shotgun (WGS) entry which is preliminary data.</text>
</comment>
<protein>
    <submittedName>
        <fullName evidence="2">AAA-like domain-containing protein</fullName>
    </submittedName>
</protein>
<proteinExistence type="predicted"/>
<sequence>MTIDEVIQLISAKFQKELNPVQEIILREVWQGETYSNIASASHYGEHYLRNTASSLWQLLSGIFNTTITKANFRSTLESRSLSADEQQLIAEFSCKQALATPLEFPNGPVPIASPFYIQRPPIEELAYQEITKPGSIIRIKAPRKKGKSSLMLRILERAVSIGYRSVTLDFQQAEEAVFDNLDKFLRWFCANVSRQLQLKSLLDDYWDEDMGSKVSCTIYFQAYLLKETDSPLVLALNEVNTVFEYPKIAQEFLPLLRSWYEEGKRIDSLKKLRLIVLHSTEIYVPLKLSQSPFNIGLPLELPDFTKAQVIALARLHGLNWTDGPEADRLLAMVGGHPYLVRLALYQIAQGNLTLDRLLQEAPTIGGIYKDHLRSLWAILQEHPELLAALKQVVVAQGKVQLEPILAYKLDSMGLVQLDGNECSFSCELYRQYFSSQNLG</sequence>
<reference evidence="2" key="2">
    <citation type="submission" date="2020-08" db="EMBL/GenBank/DDBJ databases">
        <authorList>
            <person name="Chen M."/>
            <person name="Teng W."/>
            <person name="Zhao L."/>
            <person name="Hu C."/>
            <person name="Zhou Y."/>
            <person name="Han B."/>
            <person name="Song L."/>
            <person name="Shu W."/>
        </authorList>
    </citation>
    <scope>NUCLEOTIDE SEQUENCE</scope>
    <source>
        <strain evidence="2">FACHB-1375</strain>
    </source>
</reference>